<feature type="signal peptide" evidence="2">
    <location>
        <begin position="1"/>
        <end position="30"/>
    </location>
</feature>
<gene>
    <name evidence="3" type="primary">AVEN_177573_1</name>
    <name evidence="3" type="ORF">CDAR_226161</name>
</gene>
<dbReference type="EMBL" id="BPLQ01011521">
    <property type="protein sequence ID" value="GIY58617.1"/>
    <property type="molecule type" value="Genomic_DNA"/>
</dbReference>
<sequence>MKLSTPSSLGLLQLLIACILVAIYTCPGDAMHHGPMIIFKAGKGMAHGGGGMGGALGLLAAGLLIKSLTHLEKHQHHHQGGGYGGGGGMGYGHGMGYVPQSFSSHDAHLGHYGYEPQSHGGSMMWAR</sequence>
<reference evidence="3 4" key="1">
    <citation type="submission" date="2021-06" db="EMBL/GenBank/DDBJ databases">
        <title>Caerostris darwini draft genome.</title>
        <authorList>
            <person name="Kono N."/>
            <person name="Arakawa K."/>
        </authorList>
    </citation>
    <scope>NUCLEOTIDE SEQUENCE [LARGE SCALE GENOMIC DNA]</scope>
</reference>
<evidence type="ECO:0000256" key="1">
    <source>
        <dbReference type="SAM" id="Phobius"/>
    </source>
</evidence>
<proteinExistence type="predicted"/>
<keyword evidence="2" id="KW-0732">Signal</keyword>
<feature type="transmembrane region" description="Helical" evidence="1">
    <location>
        <begin position="44"/>
        <end position="65"/>
    </location>
</feature>
<accession>A0AAV4ULK9</accession>
<dbReference type="AlphaFoldDB" id="A0AAV4ULK9"/>
<keyword evidence="1" id="KW-0472">Membrane</keyword>
<keyword evidence="4" id="KW-1185">Reference proteome</keyword>
<comment type="caution">
    <text evidence="3">The sequence shown here is derived from an EMBL/GenBank/DDBJ whole genome shotgun (WGS) entry which is preliminary data.</text>
</comment>
<evidence type="ECO:0000313" key="3">
    <source>
        <dbReference type="EMBL" id="GIY58617.1"/>
    </source>
</evidence>
<keyword evidence="1" id="KW-0812">Transmembrane</keyword>
<evidence type="ECO:0000256" key="2">
    <source>
        <dbReference type="SAM" id="SignalP"/>
    </source>
</evidence>
<organism evidence="3 4">
    <name type="scientific">Caerostris darwini</name>
    <dbReference type="NCBI Taxonomy" id="1538125"/>
    <lineage>
        <taxon>Eukaryota</taxon>
        <taxon>Metazoa</taxon>
        <taxon>Ecdysozoa</taxon>
        <taxon>Arthropoda</taxon>
        <taxon>Chelicerata</taxon>
        <taxon>Arachnida</taxon>
        <taxon>Araneae</taxon>
        <taxon>Araneomorphae</taxon>
        <taxon>Entelegynae</taxon>
        <taxon>Araneoidea</taxon>
        <taxon>Araneidae</taxon>
        <taxon>Caerostris</taxon>
    </lineage>
</organism>
<keyword evidence="1" id="KW-1133">Transmembrane helix</keyword>
<dbReference type="PROSITE" id="PS51257">
    <property type="entry name" value="PROKAR_LIPOPROTEIN"/>
    <property type="match status" value="1"/>
</dbReference>
<dbReference type="Proteomes" id="UP001054837">
    <property type="component" value="Unassembled WGS sequence"/>
</dbReference>
<name>A0AAV4ULK9_9ARAC</name>
<protein>
    <submittedName>
        <fullName evidence="3">Uncharacterized protein</fullName>
    </submittedName>
</protein>
<evidence type="ECO:0000313" key="4">
    <source>
        <dbReference type="Proteomes" id="UP001054837"/>
    </source>
</evidence>
<feature type="chain" id="PRO_5043708282" evidence="2">
    <location>
        <begin position="31"/>
        <end position="127"/>
    </location>
</feature>